<evidence type="ECO:0000256" key="1">
    <source>
        <dbReference type="ARBA" id="ARBA00022614"/>
    </source>
</evidence>
<dbReference type="PANTHER" id="PTHR11017:SF573">
    <property type="entry name" value="ADP-RIBOSYL CYCLASE_CYCLIC ADP-RIBOSE HYDROLASE"/>
    <property type="match status" value="1"/>
</dbReference>
<gene>
    <name evidence="2" type="ORF">RDI58_010963</name>
</gene>
<keyword evidence="1" id="KW-0433">Leucine-rich repeat</keyword>
<dbReference type="GO" id="GO:0016020">
    <property type="term" value="C:membrane"/>
    <property type="evidence" value="ECO:0007669"/>
    <property type="project" value="UniProtKB-SubCell"/>
</dbReference>
<name>A0AAN8TUP2_SOLBU</name>
<proteinExistence type="predicted"/>
<protein>
    <submittedName>
        <fullName evidence="2">Uncharacterized protein</fullName>
    </submittedName>
</protein>
<evidence type="ECO:0000313" key="3">
    <source>
        <dbReference type="Proteomes" id="UP001371456"/>
    </source>
</evidence>
<dbReference type="GO" id="GO:0043531">
    <property type="term" value="F:ADP binding"/>
    <property type="evidence" value="ECO:0007669"/>
    <property type="project" value="InterPro"/>
</dbReference>
<dbReference type="SUPFAM" id="SSF52540">
    <property type="entry name" value="P-loop containing nucleoside triphosphate hydrolases"/>
    <property type="match status" value="1"/>
</dbReference>
<organism evidence="2 3">
    <name type="scientific">Solanum bulbocastanum</name>
    <name type="common">Wild potato</name>
    <dbReference type="NCBI Taxonomy" id="147425"/>
    <lineage>
        <taxon>Eukaryota</taxon>
        <taxon>Viridiplantae</taxon>
        <taxon>Streptophyta</taxon>
        <taxon>Embryophyta</taxon>
        <taxon>Tracheophyta</taxon>
        <taxon>Spermatophyta</taxon>
        <taxon>Magnoliopsida</taxon>
        <taxon>eudicotyledons</taxon>
        <taxon>Gunneridae</taxon>
        <taxon>Pentapetalae</taxon>
        <taxon>asterids</taxon>
        <taxon>lamiids</taxon>
        <taxon>Solanales</taxon>
        <taxon>Solanaceae</taxon>
        <taxon>Solanoideae</taxon>
        <taxon>Solaneae</taxon>
        <taxon>Solanum</taxon>
    </lineage>
</organism>
<accession>A0AAN8TUP2</accession>
<sequence length="138" mass="15936">MYKVSLLNTDESIELLSSYAFQKHHPKSGYGEIIAEVVRFSGGLPLALKVLGCSLYGGGMIEWRETVERLKQFPEDEIVEKLKFYSCHWHKKSHRKISCNCFKRSDCDASVDPRDGLAYCSQRSFKQSWQVYYALVSR</sequence>
<dbReference type="GO" id="GO:0005524">
    <property type="term" value="F:ATP binding"/>
    <property type="evidence" value="ECO:0007669"/>
    <property type="project" value="UniProtKB-KW"/>
</dbReference>
<dbReference type="Gene3D" id="1.10.8.430">
    <property type="entry name" value="Helical domain of apoptotic protease-activating factors"/>
    <property type="match status" value="1"/>
</dbReference>
<dbReference type="EMBL" id="JBANQN010000004">
    <property type="protein sequence ID" value="KAK6791882.1"/>
    <property type="molecule type" value="Genomic_DNA"/>
</dbReference>
<dbReference type="InterPro" id="IPR042197">
    <property type="entry name" value="Apaf_helical"/>
</dbReference>
<evidence type="ECO:0000313" key="2">
    <source>
        <dbReference type="EMBL" id="KAK6791882.1"/>
    </source>
</evidence>
<dbReference type="InterPro" id="IPR044974">
    <property type="entry name" value="Disease_R_plants"/>
</dbReference>
<comment type="caution">
    <text evidence="2">The sequence shown here is derived from an EMBL/GenBank/DDBJ whole genome shotgun (WGS) entry which is preliminary data.</text>
</comment>
<dbReference type="Proteomes" id="UP001371456">
    <property type="component" value="Unassembled WGS sequence"/>
</dbReference>
<dbReference type="InterPro" id="IPR027417">
    <property type="entry name" value="P-loop_NTPase"/>
</dbReference>
<dbReference type="PANTHER" id="PTHR11017">
    <property type="entry name" value="LEUCINE-RICH REPEAT-CONTAINING PROTEIN"/>
    <property type="match status" value="1"/>
</dbReference>
<dbReference type="AlphaFoldDB" id="A0AAN8TUP2"/>
<dbReference type="GO" id="GO:0006952">
    <property type="term" value="P:defense response"/>
    <property type="evidence" value="ECO:0007669"/>
    <property type="project" value="InterPro"/>
</dbReference>
<keyword evidence="3" id="KW-1185">Reference proteome</keyword>
<reference evidence="2 3" key="1">
    <citation type="submission" date="2024-02" db="EMBL/GenBank/DDBJ databases">
        <title>de novo genome assembly of Solanum bulbocastanum strain 11H21.</title>
        <authorList>
            <person name="Hosaka A.J."/>
        </authorList>
    </citation>
    <scope>NUCLEOTIDE SEQUENCE [LARGE SCALE GENOMIC DNA]</scope>
    <source>
        <tissue evidence="2">Young leaves</tissue>
    </source>
</reference>